<gene>
    <name evidence="2" type="ORF">KCG48_03775</name>
</gene>
<dbReference type="AlphaFoldDB" id="A0A941HPX3"/>
<evidence type="ECO:0000313" key="2">
    <source>
        <dbReference type="EMBL" id="MBR0575455.1"/>
    </source>
</evidence>
<proteinExistence type="predicted"/>
<reference evidence="2" key="1">
    <citation type="submission" date="2021-04" db="EMBL/GenBank/DDBJ databases">
        <title>Proteiniclasticum sedimins sp. nov., an obligate anaerobic bacterium isolated from anaerobic sludge.</title>
        <authorList>
            <person name="Liu J."/>
        </authorList>
    </citation>
    <scope>NUCLEOTIDE SEQUENCE</scope>
    <source>
        <strain evidence="2">BAD-10</strain>
    </source>
</reference>
<dbReference type="RefSeq" id="WP_211799978.1">
    <property type="nucleotide sequence ID" value="NZ_JAGSCS010000003.1"/>
</dbReference>
<evidence type="ECO:0000313" key="3">
    <source>
        <dbReference type="Proteomes" id="UP000675379"/>
    </source>
</evidence>
<keyword evidence="3" id="KW-1185">Reference proteome</keyword>
<organism evidence="2 3">
    <name type="scientific">Proteiniclasticum sediminis</name>
    <dbReference type="NCBI Taxonomy" id="2804028"/>
    <lineage>
        <taxon>Bacteria</taxon>
        <taxon>Bacillati</taxon>
        <taxon>Bacillota</taxon>
        <taxon>Clostridia</taxon>
        <taxon>Eubacteriales</taxon>
        <taxon>Clostridiaceae</taxon>
        <taxon>Proteiniclasticum</taxon>
    </lineage>
</organism>
<accession>A0A941HPX3</accession>
<dbReference type="EMBL" id="JAGSCS010000003">
    <property type="protein sequence ID" value="MBR0575455.1"/>
    <property type="molecule type" value="Genomic_DNA"/>
</dbReference>
<feature type="coiled-coil region" evidence="1">
    <location>
        <begin position="96"/>
        <end position="155"/>
    </location>
</feature>
<sequence>MNYQEAQDQLHCTEEELQVLKRKKQDMQGMMDSAKRQKEAFLLAMEQEKRDVDMLQEFSLARIVRKLRGNSEEAYTKEYQEYVEAKMKYDDYTVSLSLLIQENQRLTEQLSALEAEKARLTHLILTDYPEGQALKEELTRKRSQLHSLRKELVEAVNAVEHVMTLAEKAEESFGKARGWSTYDTFFGGGLLTDVMKYSRIDEANEIVSAISASQSLMMKELQDVDMALGQKLEVISGTEKFFDIAFDNIFSDWSIRGKIDANLDRIDEFIAALQGILLKLNAKLEDVEEELAAS</sequence>
<comment type="caution">
    <text evidence="2">The sequence shown here is derived from an EMBL/GenBank/DDBJ whole genome shotgun (WGS) entry which is preliminary data.</text>
</comment>
<protein>
    <submittedName>
        <fullName evidence="2">Uncharacterized protein</fullName>
    </submittedName>
</protein>
<evidence type="ECO:0000256" key="1">
    <source>
        <dbReference type="SAM" id="Coils"/>
    </source>
</evidence>
<dbReference type="Proteomes" id="UP000675379">
    <property type="component" value="Unassembled WGS sequence"/>
</dbReference>
<keyword evidence="1" id="KW-0175">Coiled coil</keyword>
<name>A0A941HPX3_9CLOT</name>
<feature type="coiled-coil region" evidence="1">
    <location>
        <begin position="3"/>
        <end position="51"/>
    </location>
</feature>